<accession>A0A6I8VVA2</accession>
<evidence type="ECO:0000256" key="1">
    <source>
        <dbReference type="SAM" id="MobiDB-lite"/>
    </source>
</evidence>
<evidence type="ECO:0000313" key="3">
    <source>
        <dbReference type="Proteomes" id="UP000001819"/>
    </source>
</evidence>
<gene>
    <name evidence="4" type="primary">LOC117183768</name>
</gene>
<dbReference type="InParanoid" id="A0A6I8VVA2"/>
<dbReference type="Proteomes" id="UP000001819">
    <property type="component" value="Chromosome 3"/>
</dbReference>
<evidence type="ECO:0000256" key="2">
    <source>
        <dbReference type="SAM" id="SignalP"/>
    </source>
</evidence>
<keyword evidence="2" id="KW-0732">Signal</keyword>
<name>A0A6I8VVA2_DROPS</name>
<reference evidence="3" key="1">
    <citation type="submission" date="2024-06" db="UniProtKB">
        <authorList>
            <consortium name="RefSeq"/>
        </authorList>
    </citation>
    <scope>NUCLEOTIDE SEQUENCE [LARGE SCALE GENOMIC DNA]</scope>
    <source>
        <strain evidence="3">MV2-25</strain>
    </source>
</reference>
<feature type="chain" id="PRO_5026124287" description="Metchnikowin" evidence="2">
    <location>
        <begin position="26"/>
        <end position="57"/>
    </location>
</feature>
<feature type="compositionally biased region" description="Pro residues" evidence="1">
    <location>
        <begin position="45"/>
        <end position="57"/>
    </location>
</feature>
<dbReference type="KEGG" id="dpo:117183768"/>
<evidence type="ECO:0000313" key="4">
    <source>
        <dbReference type="RefSeq" id="XP_033234873.1"/>
    </source>
</evidence>
<keyword evidence="3" id="KW-1185">Reference proteome</keyword>
<feature type="signal peptide" evidence="2">
    <location>
        <begin position="1"/>
        <end position="25"/>
    </location>
</feature>
<sequence>MSSTWLNLLGLLVALFLALATGGEASPFNENRFRARTQPRQGSMPPIPTTPPFNPYG</sequence>
<proteinExistence type="predicted"/>
<feature type="region of interest" description="Disordered" evidence="1">
    <location>
        <begin position="25"/>
        <end position="57"/>
    </location>
</feature>
<reference evidence="4" key="2">
    <citation type="submission" date="2025-08" db="UniProtKB">
        <authorList>
            <consortium name="RefSeq"/>
        </authorList>
    </citation>
    <scope>IDENTIFICATION</scope>
    <source>
        <strain evidence="4">MV-25-SWS-2005</strain>
        <tissue evidence="4">Whole body</tissue>
    </source>
</reference>
<evidence type="ECO:0008006" key="5">
    <source>
        <dbReference type="Google" id="ProtNLM"/>
    </source>
</evidence>
<organism evidence="3 4">
    <name type="scientific">Drosophila pseudoobscura pseudoobscura</name>
    <name type="common">Fruit fly</name>
    <dbReference type="NCBI Taxonomy" id="46245"/>
    <lineage>
        <taxon>Eukaryota</taxon>
        <taxon>Metazoa</taxon>
        <taxon>Ecdysozoa</taxon>
        <taxon>Arthropoda</taxon>
        <taxon>Hexapoda</taxon>
        <taxon>Insecta</taxon>
        <taxon>Pterygota</taxon>
        <taxon>Neoptera</taxon>
        <taxon>Endopterygota</taxon>
        <taxon>Diptera</taxon>
        <taxon>Brachycera</taxon>
        <taxon>Muscomorpha</taxon>
        <taxon>Ephydroidea</taxon>
        <taxon>Drosophilidae</taxon>
        <taxon>Drosophila</taxon>
        <taxon>Sophophora</taxon>
    </lineage>
</organism>
<dbReference type="RefSeq" id="XP_033234873.1">
    <property type="nucleotide sequence ID" value="XM_033378982.1"/>
</dbReference>
<protein>
    <recommendedName>
        <fullName evidence="5">Metchnikowin</fullName>
    </recommendedName>
</protein>
<dbReference type="AlphaFoldDB" id="A0A6I8VVA2"/>